<feature type="compositionally biased region" description="Polar residues" evidence="2">
    <location>
        <begin position="29"/>
        <end position="40"/>
    </location>
</feature>
<feature type="binding site" evidence="1">
    <location>
        <position position="348"/>
    </location>
    <ligand>
        <name>Zn(2+)</name>
        <dbReference type="ChEBI" id="CHEBI:29105"/>
    </ligand>
</feature>
<evidence type="ECO:0000313" key="3">
    <source>
        <dbReference type="EMBL" id="CAF9938562.1"/>
    </source>
</evidence>
<organism evidence="3 4">
    <name type="scientific">Imshaugia aleurites</name>
    <dbReference type="NCBI Taxonomy" id="172621"/>
    <lineage>
        <taxon>Eukaryota</taxon>
        <taxon>Fungi</taxon>
        <taxon>Dikarya</taxon>
        <taxon>Ascomycota</taxon>
        <taxon>Pezizomycotina</taxon>
        <taxon>Lecanoromycetes</taxon>
        <taxon>OSLEUM clade</taxon>
        <taxon>Lecanoromycetidae</taxon>
        <taxon>Lecanorales</taxon>
        <taxon>Lecanorineae</taxon>
        <taxon>Parmeliaceae</taxon>
        <taxon>Imshaugia</taxon>
    </lineage>
</organism>
<dbReference type="AlphaFoldDB" id="A0A8H3J0Q8"/>
<proteinExistence type="predicted"/>
<feature type="region of interest" description="Disordered" evidence="2">
    <location>
        <begin position="117"/>
        <end position="139"/>
    </location>
</feature>
<keyword evidence="1" id="KW-0479">Metal-binding</keyword>
<comment type="caution">
    <text evidence="3">The sequence shown here is derived from an EMBL/GenBank/DDBJ whole genome shotgun (WGS) entry which is preliminary data.</text>
</comment>
<keyword evidence="4" id="KW-1185">Reference proteome</keyword>
<feature type="compositionally biased region" description="Acidic residues" evidence="2">
    <location>
        <begin position="505"/>
        <end position="519"/>
    </location>
</feature>
<feature type="binding site" evidence="1">
    <location>
        <position position="353"/>
    </location>
    <ligand>
        <name>Zn(2+)</name>
        <dbReference type="ChEBI" id="CHEBI:29105"/>
    </ligand>
</feature>
<sequence>MASNAKPGGASSHSSPIGQPHGTEEHASETSNPPTLNSTQETQHCAWCGKPASVCSGGCLYTLPDPPVTTSSEIYQKHIRRFFDETGKMVTPSSPLSSPRAYSPPPAAEVQIAGPQSPGIGEPGPTIPESEDTAKLDQGATRRIRPGTKAADMASGPPVVPLSQVGSSAAIILSVTQSGMQRLTSTQLDSPFQLQEHLKALHHEHTRSTTDPTATVPLTHETAMIIATPPPNVDRSLWLYELTRFLTEHSNDILVALLTKIDPPCSAASCPEMRASEWQYLCAVHETPKACCAVDYCIHTLDWAGDILTSIKLFPSRMTLGPQDSPGHQTAVRNITNIMRRVYRIFAHAWFQHRGGVFWPVEGSGGIYTLFKTVCDVYGLIQEDNYTIPPEAEGLPSKEEMEHDRQERVGMKKIGDEEIEEEATQTAGLTTRRHKHTPSVGSAVGTIAEGEEDESESPVKEKAGPLAQISNAAEKKEDLKSGEPAVQEASQAVGAATEEKKKDEEGDDVGEGGDVEDDTASVVTAIHDDTEKEAESEE</sequence>
<evidence type="ECO:0000256" key="2">
    <source>
        <dbReference type="SAM" id="MobiDB-lite"/>
    </source>
</evidence>
<feature type="compositionally biased region" description="Low complexity" evidence="2">
    <location>
        <begin position="117"/>
        <end position="128"/>
    </location>
</feature>
<dbReference type="Pfam" id="PF03637">
    <property type="entry name" value="Mob1_phocein"/>
    <property type="match status" value="1"/>
</dbReference>
<protein>
    <submittedName>
        <fullName evidence="3">Uncharacterized protein</fullName>
    </submittedName>
</protein>
<dbReference type="Proteomes" id="UP000664534">
    <property type="component" value="Unassembled WGS sequence"/>
</dbReference>
<feature type="region of interest" description="Disordered" evidence="2">
    <location>
        <begin position="1"/>
        <end position="40"/>
    </location>
</feature>
<reference evidence="3" key="1">
    <citation type="submission" date="2021-03" db="EMBL/GenBank/DDBJ databases">
        <authorList>
            <person name="Tagirdzhanova G."/>
        </authorList>
    </citation>
    <scope>NUCLEOTIDE SEQUENCE</scope>
</reference>
<dbReference type="Gene3D" id="1.20.140.30">
    <property type="entry name" value="MOB kinase activator"/>
    <property type="match status" value="1"/>
</dbReference>
<dbReference type="OrthoDB" id="10262609at2759"/>
<name>A0A8H3J0Q8_9LECA</name>
<evidence type="ECO:0000256" key="1">
    <source>
        <dbReference type="PIRSR" id="PIRSR605301-1"/>
    </source>
</evidence>
<feature type="binding site" evidence="1">
    <location>
        <position position="270"/>
    </location>
    <ligand>
        <name>Zn(2+)</name>
        <dbReference type="ChEBI" id="CHEBI:29105"/>
    </ligand>
</feature>
<accession>A0A8H3J0Q8</accession>
<dbReference type="PANTHER" id="PTHR22599">
    <property type="entry name" value="MPS ONE BINDER KINASE ACTIVATOR-LIKE MOB"/>
    <property type="match status" value="1"/>
</dbReference>
<dbReference type="SMART" id="SM01388">
    <property type="entry name" value="Mob1_phocein"/>
    <property type="match status" value="1"/>
</dbReference>
<feature type="binding site" evidence="1">
    <location>
        <position position="265"/>
    </location>
    <ligand>
        <name>Zn(2+)</name>
        <dbReference type="ChEBI" id="CHEBI:29105"/>
    </ligand>
</feature>
<feature type="region of interest" description="Disordered" evidence="2">
    <location>
        <begin position="418"/>
        <end position="538"/>
    </location>
</feature>
<evidence type="ECO:0000313" key="4">
    <source>
        <dbReference type="Proteomes" id="UP000664534"/>
    </source>
</evidence>
<dbReference type="InterPro" id="IPR005301">
    <property type="entry name" value="MOB_kinase_act_fam"/>
</dbReference>
<gene>
    <name evidence="3" type="ORF">IMSHALPRED_000847</name>
</gene>
<dbReference type="SUPFAM" id="SSF101152">
    <property type="entry name" value="Mob1/phocein"/>
    <property type="match status" value="1"/>
</dbReference>
<dbReference type="InterPro" id="IPR036703">
    <property type="entry name" value="MOB_kinase_act_sf"/>
</dbReference>
<dbReference type="EMBL" id="CAJPDT010000109">
    <property type="protein sequence ID" value="CAF9938562.1"/>
    <property type="molecule type" value="Genomic_DNA"/>
</dbReference>
<keyword evidence="1" id="KW-0862">Zinc</keyword>